<dbReference type="Proteomes" id="UP001501771">
    <property type="component" value="Unassembled WGS sequence"/>
</dbReference>
<keyword evidence="2 5" id="KW-0732">Signal</keyword>
<dbReference type="SUPFAM" id="SSF56235">
    <property type="entry name" value="N-terminal nucleophile aminohydrolases (Ntn hydrolases)"/>
    <property type="match status" value="1"/>
</dbReference>
<keyword evidence="4" id="KW-0865">Zymogen</keyword>
<reference evidence="7" key="1">
    <citation type="journal article" date="2019" name="Int. J. Syst. Evol. Microbiol.">
        <title>The Global Catalogue of Microorganisms (GCM) 10K type strain sequencing project: providing services to taxonomists for standard genome sequencing and annotation.</title>
        <authorList>
            <consortium name="The Broad Institute Genomics Platform"/>
            <consortium name="The Broad Institute Genome Sequencing Center for Infectious Disease"/>
            <person name="Wu L."/>
            <person name="Ma J."/>
        </authorList>
    </citation>
    <scope>NUCLEOTIDE SEQUENCE [LARGE SCALE GENOMIC DNA]</scope>
    <source>
        <strain evidence="7">JCM 16022</strain>
    </source>
</reference>
<dbReference type="Gene3D" id="1.10.439.10">
    <property type="entry name" value="Penicillin Amidohydrolase, domain 1"/>
    <property type="match status" value="1"/>
</dbReference>
<feature type="chain" id="PRO_5045352295" evidence="5">
    <location>
        <begin position="24"/>
        <end position="803"/>
    </location>
</feature>
<dbReference type="Gene3D" id="1.10.1400.10">
    <property type="match status" value="1"/>
</dbReference>
<evidence type="ECO:0000313" key="6">
    <source>
        <dbReference type="EMBL" id="GAA2152000.1"/>
    </source>
</evidence>
<keyword evidence="3" id="KW-0378">Hydrolase</keyword>
<dbReference type="InterPro" id="IPR023343">
    <property type="entry name" value="Penicillin_amidase_dom1"/>
</dbReference>
<dbReference type="Gene3D" id="2.30.120.10">
    <property type="match status" value="1"/>
</dbReference>
<name>A0ABP5LRX5_9ACTN</name>
<sequence length="803" mass="86506">MFPRRLTAWVAAASLLPLGAVVATTGGTTATASEAAAPARATHHRYAATIRRTEHGIPHITADGFGSLGFGSGYAAAQTSTCTLADTVVTARGERSRWFGPGKRYNDQVTLEASNLQVDAFVTDLHNRHVVEKLLADPVAGPGRQARAMVRGYTAGVNRYLAEVGPQGVTDPACHGAAYLAQKARPIDLWYGVYLANLLASSGVFVKEIVDADPPAPDDPGLPNPVASAVDRDQLLAGLGKDPSTPFGSNATAVGGAASTTGKGMLLGNPHFPWRGRYRFTQQQLTIPGRYDVAGASLIGSPVVNIGWNKDVAWSHTVSTAYRFTPYEYHAAGPTSYVTDAGPQDLEHRKVTVTVKKKDGSLGTAKEDLYRTPQGYVIDAPAVLMPWSATSIWAIRDANAEQLRTIDTFLDMGKAHDVRDLLRRQDAAGGMPWVNTTAADRDGDVLYADHSVVPNVPDALAEQCMTATGRILDQLAGLPGLDGTFADSSCAWGTDEDAERPGIFGPKNLPSEVRRDWVMNANDSYWLPNPEQPLEGYAGIIGCEQCERTMRTRMVSHYVLDRLAAGKKEPPASLRGHEHENRVMAGEVMRADGDLDTLCGETGETEACQALHDWDGHSNRTSRGYAIFEEFISRLPAQGVWLTPFDPADPLNTPRDLNTANPQLIRAMSDAITALRDRKIPFDATWGSLQVAGDRGAPPIPLGGGTGDAAGNANALASRWARANTDHYRPVTYGSSHIQAIAFLSGGRVAARTILTYGQSENPRSPWSRDQTRLFSKQSWVHFAFTRAQVRRHAVTTEVVRGG</sequence>
<feature type="signal peptide" evidence="5">
    <location>
        <begin position="1"/>
        <end position="23"/>
    </location>
</feature>
<dbReference type="InterPro" id="IPR029055">
    <property type="entry name" value="Ntn_hydrolases_N"/>
</dbReference>
<dbReference type="InterPro" id="IPR002692">
    <property type="entry name" value="S45"/>
</dbReference>
<evidence type="ECO:0000256" key="1">
    <source>
        <dbReference type="ARBA" id="ARBA00006586"/>
    </source>
</evidence>
<evidence type="ECO:0000256" key="4">
    <source>
        <dbReference type="ARBA" id="ARBA00023145"/>
    </source>
</evidence>
<gene>
    <name evidence="6" type="ORF">GCM10009844_34830</name>
</gene>
<keyword evidence="7" id="KW-1185">Reference proteome</keyword>
<evidence type="ECO:0000313" key="7">
    <source>
        <dbReference type="Proteomes" id="UP001501771"/>
    </source>
</evidence>
<evidence type="ECO:0000256" key="3">
    <source>
        <dbReference type="ARBA" id="ARBA00022801"/>
    </source>
</evidence>
<dbReference type="PANTHER" id="PTHR34218">
    <property type="entry name" value="PEPTIDASE S45 PENICILLIN AMIDASE"/>
    <property type="match status" value="1"/>
</dbReference>
<dbReference type="InterPro" id="IPR043147">
    <property type="entry name" value="Penicillin_amidase_A-knob"/>
</dbReference>
<dbReference type="EMBL" id="BAAAQR010000012">
    <property type="protein sequence ID" value="GAA2152000.1"/>
    <property type="molecule type" value="Genomic_DNA"/>
</dbReference>
<dbReference type="Gene3D" id="3.60.20.10">
    <property type="entry name" value="Glutamine Phosphoribosylpyrophosphate, subunit 1, domain 1"/>
    <property type="match status" value="1"/>
</dbReference>
<evidence type="ECO:0000256" key="5">
    <source>
        <dbReference type="SAM" id="SignalP"/>
    </source>
</evidence>
<evidence type="ECO:0000256" key="2">
    <source>
        <dbReference type="ARBA" id="ARBA00022729"/>
    </source>
</evidence>
<proteinExistence type="inferred from homology"/>
<comment type="similarity">
    <text evidence="1">Belongs to the peptidase S45 family.</text>
</comment>
<dbReference type="Pfam" id="PF01804">
    <property type="entry name" value="Penicil_amidase"/>
    <property type="match status" value="1"/>
</dbReference>
<dbReference type="RefSeq" id="WP_344155201.1">
    <property type="nucleotide sequence ID" value="NZ_BAAAQR010000012.1"/>
</dbReference>
<dbReference type="PANTHER" id="PTHR34218:SF3">
    <property type="entry name" value="ACYL-HOMOSERINE LACTONE ACYLASE PVDQ"/>
    <property type="match status" value="1"/>
</dbReference>
<organism evidence="6 7">
    <name type="scientific">Nocardioides koreensis</name>
    <dbReference type="NCBI Taxonomy" id="433651"/>
    <lineage>
        <taxon>Bacteria</taxon>
        <taxon>Bacillati</taxon>
        <taxon>Actinomycetota</taxon>
        <taxon>Actinomycetes</taxon>
        <taxon>Propionibacteriales</taxon>
        <taxon>Nocardioidaceae</taxon>
        <taxon>Nocardioides</taxon>
    </lineage>
</organism>
<protein>
    <submittedName>
        <fullName evidence="6">Penicillin acylase family protein</fullName>
    </submittedName>
</protein>
<accession>A0ABP5LRX5</accession>
<comment type="caution">
    <text evidence="6">The sequence shown here is derived from an EMBL/GenBank/DDBJ whole genome shotgun (WGS) entry which is preliminary data.</text>
</comment>
<dbReference type="InterPro" id="IPR043146">
    <property type="entry name" value="Penicillin_amidase_N_B-knob"/>
</dbReference>